<accession>A0A1G7URE5</accession>
<proteinExistence type="predicted"/>
<reference evidence="3 4" key="1">
    <citation type="submission" date="2016-10" db="EMBL/GenBank/DDBJ databases">
        <authorList>
            <person name="de Groot N.N."/>
        </authorList>
    </citation>
    <scope>NUCLEOTIDE SEQUENCE [LARGE SCALE GENOMIC DNA]</scope>
    <source>
        <strain evidence="3 4">CGMCC 4.1859</strain>
    </source>
</reference>
<organism evidence="3 4">
    <name type="scientific">Streptomyces griseoaurantiacus</name>
    <dbReference type="NCBI Taxonomy" id="68213"/>
    <lineage>
        <taxon>Bacteria</taxon>
        <taxon>Bacillati</taxon>
        <taxon>Actinomycetota</taxon>
        <taxon>Actinomycetes</taxon>
        <taxon>Kitasatosporales</taxon>
        <taxon>Streptomycetaceae</taxon>
        <taxon>Streptomyces</taxon>
        <taxon>Streptomyces aurantiacus group</taxon>
    </lineage>
</organism>
<name>A0A1G7URE5_9ACTN</name>
<keyword evidence="2" id="KW-0732">Signal</keyword>
<feature type="compositionally biased region" description="Gly residues" evidence="1">
    <location>
        <begin position="362"/>
        <end position="372"/>
    </location>
</feature>
<protein>
    <recommendedName>
        <fullName evidence="5">Saccharopine dehydrogenase NADP binding domain-containing protein</fullName>
    </recommendedName>
</protein>
<evidence type="ECO:0008006" key="5">
    <source>
        <dbReference type="Google" id="ProtNLM"/>
    </source>
</evidence>
<dbReference type="EMBL" id="FNAX01000021">
    <property type="protein sequence ID" value="SDG50103.1"/>
    <property type="molecule type" value="Genomic_DNA"/>
</dbReference>
<evidence type="ECO:0000256" key="2">
    <source>
        <dbReference type="SAM" id="SignalP"/>
    </source>
</evidence>
<dbReference type="OrthoDB" id="9033521at2"/>
<evidence type="ECO:0000256" key="1">
    <source>
        <dbReference type="SAM" id="MobiDB-lite"/>
    </source>
</evidence>
<evidence type="ECO:0000313" key="3">
    <source>
        <dbReference type="EMBL" id="SDG50103.1"/>
    </source>
</evidence>
<evidence type="ECO:0000313" key="4">
    <source>
        <dbReference type="Proteomes" id="UP000198614"/>
    </source>
</evidence>
<dbReference type="AlphaFoldDB" id="A0A1G7URE5"/>
<feature type="chain" id="PRO_5011597441" description="Saccharopine dehydrogenase NADP binding domain-containing protein" evidence="2">
    <location>
        <begin position="22"/>
        <end position="372"/>
    </location>
</feature>
<gene>
    <name evidence="3" type="ORF">SAMN05216260_12146</name>
</gene>
<feature type="signal peptide" evidence="2">
    <location>
        <begin position="1"/>
        <end position="21"/>
    </location>
</feature>
<feature type="region of interest" description="Disordered" evidence="1">
    <location>
        <begin position="353"/>
        <end position="372"/>
    </location>
</feature>
<dbReference type="Proteomes" id="UP000198614">
    <property type="component" value="Unassembled WGS sequence"/>
</dbReference>
<sequence>MPRLLLLGTGSLATAVCCALAHVRTGDLHVTVAGRGGRAAAELAHVAGVRAHSAGGTAAFAAARTGLRPRELRQLVTEERPDLVLVCASAHSPWERERTPSAWTDLVTAAGFGLTLPFQADLAVRAAGAVAATGSGARLVNACFPDAVNPVLHALGLPVLCGVGNAGLVAASLAHALDVRDTGRLRVLAHHVHLARPRGAEEEARVWLDGARVPDPARHLAPMRATPRERLNLVTGQTAARLVTALLHGVDLDTSVPGPGGMPGGYPARVRDGKLELALPADLDRAAATSWNRKVGARDGVDVVDGAVRFTERVRESLRRAGAHALVDGFPVRELDAARTRLDTLRTRLRALPAGEPVTAGRGRGAGHGGHS</sequence>